<dbReference type="AlphaFoldDB" id="A0A0H4XPP3"/>
<dbReference type="InterPro" id="IPR005537">
    <property type="entry name" value="RAMP_III_fam"/>
</dbReference>
<dbReference type="Proteomes" id="UP000009026">
    <property type="component" value="Chromosome"/>
</dbReference>
<gene>
    <name evidence="3" type="ORF">A176_007254</name>
</gene>
<evidence type="ECO:0000259" key="2">
    <source>
        <dbReference type="Pfam" id="PF03787"/>
    </source>
</evidence>
<dbReference type="PATRIC" id="fig|1297742.4.peg.7373"/>
<evidence type="ECO:0000313" key="3">
    <source>
        <dbReference type="EMBL" id="AKQ70342.1"/>
    </source>
</evidence>
<evidence type="ECO:0000256" key="1">
    <source>
        <dbReference type="ARBA" id="ARBA00023118"/>
    </source>
</evidence>
<protein>
    <submittedName>
        <fullName evidence="3">CRISPR-associated RAMP Cmr6</fullName>
    </submittedName>
</protein>
<sequence>MTRDAQTPVETMRVALRPLAGRVEEGAHAGLLYERYAPAKVHGKDPKTDPWEQWLSGLETHPEPKGYAVAYKRWEESLRQSYTVTFRARADSRLLVGHGNASPTGVGLTLHHTWGVPVVPGSSLKGVLAGYLRAVYGDDAADARRRLFGVPGEDGAQAHAGEVIFHDAQWVPHPRESEGQKPPAFLARDVLTVHHAGWYGGSSEWPNDYESPNPVAFLTVRPGGCFLVALSLAPGMEADPQAEAFLSWTARRLDEALRHWGVGGKTAAGYGRLVRQGNFDIRSPRRPMLASPVLTEFLAWVDARREDKTPKRQVLTSFEEMWLPRLMTLAPAARDEGAAGLRKLINKHPKLETVMDNLIARMMGTGGSP</sequence>
<dbReference type="RefSeq" id="WP_002640007.1">
    <property type="nucleotide sequence ID" value="NZ_CP012109.1"/>
</dbReference>
<dbReference type="eggNOG" id="COG1604">
    <property type="taxonomic scope" value="Bacteria"/>
</dbReference>
<keyword evidence="4" id="KW-1185">Reference proteome</keyword>
<dbReference type="InterPro" id="IPR010172">
    <property type="entry name" value="CRISPR-assoc_prot_TM1791"/>
</dbReference>
<name>A0A0H4XPP3_9BACT</name>
<dbReference type="EMBL" id="CP012109">
    <property type="protein sequence ID" value="AKQ70342.1"/>
    <property type="molecule type" value="Genomic_DNA"/>
</dbReference>
<proteinExistence type="predicted"/>
<dbReference type="PANTHER" id="PTHR39965:SF1">
    <property type="entry name" value="CRISPR SYSTEM CMR SUBUNIT CMR6"/>
    <property type="match status" value="1"/>
</dbReference>
<dbReference type="Pfam" id="PF03787">
    <property type="entry name" value="RAMPs"/>
    <property type="match status" value="1"/>
</dbReference>
<dbReference type="KEGG" id="mym:A176_007254"/>
<dbReference type="PANTHER" id="PTHR39965">
    <property type="entry name" value="CRISPR SYSTEM CMR SUBUNIT CMR6"/>
    <property type="match status" value="1"/>
</dbReference>
<dbReference type="NCBIfam" id="TIGR01898">
    <property type="entry name" value="cas_TM1791_cmr6"/>
    <property type="match status" value="1"/>
</dbReference>
<dbReference type="GO" id="GO:0051607">
    <property type="term" value="P:defense response to virus"/>
    <property type="evidence" value="ECO:0007669"/>
    <property type="project" value="UniProtKB-KW"/>
</dbReference>
<organism evidence="3 4">
    <name type="scientific">Pseudomyxococcus hansupus</name>
    <dbReference type="NCBI Taxonomy" id="1297742"/>
    <lineage>
        <taxon>Bacteria</taxon>
        <taxon>Pseudomonadati</taxon>
        <taxon>Myxococcota</taxon>
        <taxon>Myxococcia</taxon>
        <taxon>Myxococcales</taxon>
        <taxon>Cystobacterineae</taxon>
        <taxon>Myxococcaceae</taxon>
        <taxon>Pseudomyxococcus</taxon>
    </lineage>
</organism>
<accession>A0A0H4XPP3</accession>
<reference evidence="3 4" key="1">
    <citation type="journal article" date="2016" name="PLoS ONE">
        <title>Complete Genome Sequence and Comparative Genomics of a Novel Myxobacterium Myxococcus hansupus.</title>
        <authorList>
            <person name="Sharma G."/>
            <person name="Narwani T."/>
            <person name="Subramanian S."/>
        </authorList>
    </citation>
    <scope>NUCLEOTIDE SEQUENCE [LARGE SCALE GENOMIC DNA]</scope>
    <source>
        <strain evidence="4">mixupus</strain>
    </source>
</reference>
<feature type="domain" description="CRISPR type III-associated protein" evidence="2">
    <location>
        <begin position="90"/>
        <end position="273"/>
    </location>
</feature>
<dbReference type="STRING" id="1297742.A176_007254"/>
<evidence type="ECO:0000313" key="4">
    <source>
        <dbReference type="Proteomes" id="UP000009026"/>
    </source>
</evidence>
<keyword evidence="1" id="KW-0051">Antiviral defense</keyword>